<dbReference type="AlphaFoldDB" id="A0A9D4GGC6"/>
<gene>
    <name evidence="1" type="ORF">DPMN_118143</name>
</gene>
<dbReference type="EMBL" id="JAIWYP010000005">
    <property type="protein sequence ID" value="KAH3816625.1"/>
    <property type="molecule type" value="Genomic_DNA"/>
</dbReference>
<name>A0A9D4GGC6_DREPO</name>
<keyword evidence="2" id="KW-1185">Reference proteome</keyword>
<dbReference type="Proteomes" id="UP000828390">
    <property type="component" value="Unassembled WGS sequence"/>
</dbReference>
<organism evidence="1 2">
    <name type="scientific">Dreissena polymorpha</name>
    <name type="common">Zebra mussel</name>
    <name type="synonym">Mytilus polymorpha</name>
    <dbReference type="NCBI Taxonomy" id="45954"/>
    <lineage>
        <taxon>Eukaryota</taxon>
        <taxon>Metazoa</taxon>
        <taxon>Spiralia</taxon>
        <taxon>Lophotrochozoa</taxon>
        <taxon>Mollusca</taxon>
        <taxon>Bivalvia</taxon>
        <taxon>Autobranchia</taxon>
        <taxon>Heteroconchia</taxon>
        <taxon>Euheterodonta</taxon>
        <taxon>Imparidentia</taxon>
        <taxon>Neoheterodontei</taxon>
        <taxon>Myida</taxon>
        <taxon>Dreissenoidea</taxon>
        <taxon>Dreissenidae</taxon>
        <taxon>Dreissena</taxon>
    </lineage>
</organism>
<protein>
    <submittedName>
        <fullName evidence="1">Uncharacterized protein</fullName>
    </submittedName>
</protein>
<sequence>MQTQITTCSPYTANATLRNMVNKIVAGSDVNVHAVEAVGKTIIRDIIGNSVNAYKFTRKYRSKALVNSLAVKIDSDRAFYPALLFQRFLVVSKSGDPSLAVVLSFELSFHPAAFFETKNILCTADKPQIAQAI</sequence>
<accession>A0A9D4GGC6</accession>
<evidence type="ECO:0000313" key="1">
    <source>
        <dbReference type="EMBL" id="KAH3816625.1"/>
    </source>
</evidence>
<comment type="caution">
    <text evidence="1">The sequence shown here is derived from an EMBL/GenBank/DDBJ whole genome shotgun (WGS) entry which is preliminary data.</text>
</comment>
<proteinExistence type="predicted"/>
<reference evidence="1" key="1">
    <citation type="journal article" date="2019" name="bioRxiv">
        <title>The Genome of the Zebra Mussel, Dreissena polymorpha: A Resource for Invasive Species Research.</title>
        <authorList>
            <person name="McCartney M.A."/>
            <person name="Auch B."/>
            <person name="Kono T."/>
            <person name="Mallez S."/>
            <person name="Zhang Y."/>
            <person name="Obille A."/>
            <person name="Becker A."/>
            <person name="Abrahante J.E."/>
            <person name="Garbe J."/>
            <person name="Badalamenti J.P."/>
            <person name="Herman A."/>
            <person name="Mangelson H."/>
            <person name="Liachko I."/>
            <person name="Sullivan S."/>
            <person name="Sone E.D."/>
            <person name="Koren S."/>
            <person name="Silverstein K.A.T."/>
            <person name="Beckman K.B."/>
            <person name="Gohl D.M."/>
        </authorList>
    </citation>
    <scope>NUCLEOTIDE SEQUENCE</scope>
    <source>
        <strain evidence="1">Duluth1</strain>
        <tissue evidence="1">Whole animal</tissue>
    </source>
</reference>
<reference evidence="1" key="2">
    <citation type="submission" date="2020-11" db="EMBL/GenBank/DDBJ databases">
        <authorList>
            <person name="McCartney M.A."/>
            <person name="Auch B."/>
            <person name="Kono T."/>
            <person name="Mallez S."/>
            <person name="Becker A."/>
            <person name="Gohl D.M."/>
            <person name="Silverstein K.A.T."/>
            <person name="Koren S."/>
            <person name="Bechman K.B."/>
            <person name="Herman A."/>
            <person name="Abrahante J.E."/>
            <person name="Garbe J."/>
        </authorList>
    </citation>
    <scope>NUCLEOTIDE SEQUENCE</scope>
    <source>
        <strain evidence="1">Duluth1</strain>
        <tissue evidence="1">Whole animal</tissue>
    </source>
</reference>
<evidence type="ECO:0000313" key="2">
    <source>
        <dbReference type="Proteomes" id="UP000828390"/>
    </source>
</evidence>